<feature type="domain" description="HTH myb-type" evidence="10">
    <location>
        <begin position="11"/>
        <end position="63"/>
    </location>
</feature>
<evidence type="ECO:0000256" key="6">
    <source>
        <dbReference type="ARBA" id="ARBA00023163"/>
    </source>
</evidence>
<dbReference type="InterPro" id="IPR009057">
    <property type="entry name" value="Homeodomain-like_sf"/>
</dbReference>
<dbReference type="Proteomes" id="UP001497516">
    <property type="component" value="Chromosome 8"/>
</dbReference>
<evidence type="ECO:0000256" key="5">
    <source>
        <dbReference type="ARBA" id="ARBA00023159"/>
    </source>
</evidence>
<keyword evidence="6" id="KW-0804">Transcription</keyword>
<dbReference type="FunFam" id="1.10.10.60:FF:000371">
    <property type="entry name" value="MYB transcription factor"/>
    <property type="match status" value="1"/>
</dbReference>
<sequence length="315" mass="34794">MGSKSQDQKLKLKHKKGLWSPEEDHRLRIYIVKHGHGCWSAVPVNAGLQRNGKSCRLRWINYLRPGLKRGMFSSHEEDTILALHHHLGNKWSQISQHLPGRTDNEIKNHWHSYLKKKVFKEQAPPPTSLETTSHVNIEQCSSSSSITDQYSSPSPTKYSPPPSTSDQWNPQSYDNGHHQENGPRPTLPKPMFAEWLSLDSFAATSAAGHQPLMGCNNNNNKGFAGGSADFGLDVPSSGLFGGDNNSSLFDGYPLFEGHQVTSGQNSMTTTTTTSDGSAGGDVFSSRFSFDDQSSADVSNQFVDFCSEFQLSGMYI</sequence>
<evidence type="ECO:0000256" key="8">
    <source>
        <dbReference type="SAM" id="MobiDB-lite"/>
    </source>
</evidence>
<dbReference type="GO" id="GO:0005634">
    <property type="term" value="C:nucleus"/>
    <property type="evidence" value="ECO:0007669"/>
    <property type="project" value="UniProtKB-SubCell"/>
</dbReference>
<dbReference type="PROSITE" id="PS51294">
    <property type="entry name" value="HTH_MYB"/>
    <property type="match status" value="2"/>
</dbReference>
<dbReference type="PANTHER" id="PTHR47997">
    <property type="entry name" value="MYB DOMAIN PROTEIN 55"/>
    <property type="match status" value="1"/>
</dbReference>
<proteinExistence type="predicted"/>
<dbReference type="InterPro" id="IPR051953">
    <property type="entry name" value="Plant_SW-associated_TFs"/>
</dbReference>
<dbReference type="InterPro" id="IPR001005">
    <property type="entry name" value="SANT/Myb"/>
</dbReference>
<reference evidence="11 12" key="1">
    <citation type="submission" date="2024-04" db="EMBL/GenBank/DDBJ databases">
        <authorList>
            <person name="Fracassetti M."/>
        </authorList>
    </citation>
    <scope>NUCLEOTIDE SEQUENCE [LARGE SCALE GENOMIC DNA]</scope>
</reference>
<keyword evidence="4" id="KW-0238">DNA-binding</keyword>
<dbReference type="Gene3D" id="1.10.10.60">
    <property type="entry name" value="Homeodomain-like"/>
    <property type="match status" value="2"/>
</dbReference>
<dbReference type="FunFam" id="1.10.10.60:FF:000077">
    <property type="entry name" value="MYB transcription factor"/>
    <property type="match status" value="1"/>
</dbReference>
<evidence type="ECO:0000256" key="7">
    <source>
        <dbReference type="ARBA" id="ARBA00023242"/>
    </source>
</evidence>
<feature type="domain" description="Myb-like" evidence="9">
    <location>
        <begin position="64"/>
        <end position="114"/>
    </location>
</feature>
<feature type="region of interest" description="Disordered" evidence="8">
    <location>
        <begin position="121"/>
        <end position="190"/>
    </location>
</feature>
<accession>A0AAV2G5V0</accession>
<feature type="compositionally biased region" description="Low complexity" evidence="8">
    <location>
        <begin position="141"/>
        <end position="157"/>
    </location>
</feature>
<protein>
    <submittedName>
        <fullName evidence="11">Uncharacterized protein</fullName>
    </submittedName>
</protein>
<keyword evidence="2" id="KW-0677">Repeat</keyword>
<gene>
    <name evidence="11" type="ORF">LTRI10_LOCUS44802</name>
</gene>
<evidence type="ECO:0000313" key="11">
    <source>
        <dbReference type="EMBL" id="CAL1404990.1"/>
    </source>
</evidence>
<evidence type="ECO:0000256" key="2">
    <source>
        <dbReference type="ARBA" id="ARBA00022737"/>
    </source>
</evidence>
<name>A0AAV2G5V0_9ROSI</name>
<dbReference type="Pfam" id="PF00249">
    <property type="entry name" value="Myb_DNA-binding"/>
    <property type="match status" value="2"/>
</dbReference>
<evidence type="ECO:0000256" key="1">
    <source>
        <dbReference type="ARBA" id="ARBA00004123"/>
    </source>
</evidence>
<dbReference type="PANTHER" id="PTHR47997:SF11">
    <property type="entry name" value="TRANSCRIPTION FACTOR LAF1"/>
    <property type="match status" value="1"/>
</dbReference>
<keyword evidence="7" id="KW-0539">Nucleus</keyword>
<evidence type="ECO:0000256" key="3">
    <source>
        <dbReference type="ARBA" id="ARBA00023015"/>
    </source>
</evidence>
<dbReference type="PROSITE" id="PS50090">
    <property type="entry name" value="MYB_LIKE"/>
    <property type="match status" value="2"/>
</dbReference>
<dbReference type="GO" id="GO:0045893">
    <property type="term" value="P:positive regulation of DNA-templated transcription"/>
    <property type="evidence" value="ECO:0007669"/>
    <property type="project" value="UniProtKB-ARBA"/>
</dbReference>
<feature type="domain" description="Myb-like" evidence="9">
    <location>
        <begin position="11"/>
        <end position="63"/>
    </location>
</feature>
<evidence type="ECO:0000313" key="12">
    <source>
        <dbReference type="Proteomes" id="UP001497516"/>
    </source>
</evidence>
<keyword evidence="12" id="KW-1185">Reference proteome</keyword>
<dbReference type="SUPFAM" id="SSF46689">
    <property type="entry name" value="Homeodomain-like"/>
    <property type="match status" value="1"/>
</dbReference>
<organism evidence="11 12">
    <name type="scientific">Linum trigynum</name>
    <dbReference type="NCBI Taxonomy" id="586398"/>
    <lineage>
        <taxon>Eukaryota</taxon>
        <taxon>Viridiplantae</taxon>
        <taxon>Streptophyta</taxon>
        <taxon>Embryophyta</taxon>
        <taxon>Tracheophyta</taxon>
        <taxon>Spermatophyta</taxon>
        <taxon>Magnoliopsida</taxon>
        <taxon>eudicotyledons</taxon>
        <taxon>Gunneridae</taxon>
        <taxon>Pentapetalae</taxon>
        <taxon>rosids</taxon>
        <taxon>fabids</taxon>
        <taxon>Malpighiales</taxon>
        <taxon>Linaceae</taxon>
        <taxon>Linum</taxon>
    </lineage>
</organism>
<feature type="domain" description="HTH myb-type" evidence="10">
    <location>
        <begin position="64"/>
        <end position="118"/>
    </location>
</feature>
<comment type="subcellular location">
    <subcellularLocation>
        <location evidence="1">Nucleus</location>
    </subcellularLocation>
</comment>
<evidence type="ECO:0000259" key="10">
    <source>
        <dbReference type="PROSITE" id="PS51294"/>
    </source>
</evidence>
<evidence type="ECO:0000256" key="4">
    <source>
        <dbReference type="ARBA" id="ARBA00023125"/>
    </source>
</evidence>
<dbReference type="CDD" id="cd00167">
    <property type="entry name" value="SANT"/>
    <property type="match status" value="2"/>
</dbReference>
<dbReference type="GO" id="GO:0003677">
    <property type="term" value="F:DNA binding"/>
    <property type="evidence" value="ECO:0007669"/>
    <property type="project" value="UniProtKB-KW"/>
</dbReference>
<dbReference type="InterPro" id="IPR017930">
    <property type="entry name" value="Myb_dom"/>
</dbReference>
<dbReference type="EMBL" id="OZ034821">
    <property type="protein sequence ID" value="CAL1404990.1"/>
    <property type="molecule type" value="Genomic_DNA"/>
</dbReference>
<keyword evidence="3" id="KW-0805">Transcription regulation</keyword>
<dbReference type="SMART" id="SM00717">
    <property type="entry name" value="SANT"/>
    <property type="match status" value="2"/>
</dbReference>
<keyword evidence="5" id="KW-0010">Activator</keyword>
<dbReference type="AlphaFoldDB" id="A0AAV2G5V0"/>
<evidence type="ECO:0000259" key="9">
    <source>
        <dbReference type="PROSITE" id="PS50090"/>
    </source>
</evidence>
<feature type="compositionally biased region" description="Polar residues" evidence="8">
    <location>
        <begin position="128"/>
        <end position="140"/>
    </location>
</feature>